<sequence>MNNQFEALNAPKIDLPFFFFHSCDLNTTYLSLSLHNELKKLNILILKFSWFIESVRQTTYLGSRLAVDDLPFSRLAVDDLPGSRLVNAEKFDFPRRLTFQSRRLNFQSSEITDFKVNCKNNLCVDQTTYKVQTTSKKSRRLLRSPDEVQTDDFARRLLGSSDDFQTTLQEVQTTLQEVQTTFRKSRRLPDDFQMTSRRLTIRTLYNKKLPNEEKSDIRTYQNAQKNPDDFLEVQTTSWKSRRLPGSPDDFLEVQTTSWKSRRLPGSPDDFVRRLPDDFQTTSRRLTVWCFQVKEIRERLESFRMMNITFLLQPFERRRENV</sequence>
<proteinExistence type="predicted"/>
<keyword evidence="2" id="KW-1185">Reference proteome</keyword>
<organism evidence="1 2">
    <name type="scientific">Brassica rapa subsp. trilocularis</name>
    <dbReference type="NCBI Taxonomy" id="1813537"/>
    <lineage>
        <taxon>Eukaryota</taxon>
        <taxon>Viridiplantae</taxon>
        <taxon>Streptophyta</taxon>
        <taxon>Embryophyta</taxon>
        <taxon>Tracheophyta</taxon>
        <taxon>Spermatophyta</taxon>
        <taxon>Magnoliopsida</taxon>
        <taxon>eudicotyledons</taxon>
        <taxon>Gunneridae</taxon>
        <taxon>Pentapetalae</taxon>
        <taxon>rosids</taxon>
        <taxon>malvids</taxon>
        <taxon>Brassicales</taxon>
        <taxon>Brassicaceae</taxon>
        <taxon>Brassiceae</taxon>
        <taxon>Brassica</taxon>
    </lineage>
</organism>
<evidence type="ECO:0000313" key="1">
    <source>
        <dbReference type="EMBL" id="KAG5410829.1"/>
    </source>
</evidence>
<dbReference type="EMBL" id="JADBGQ010000002">
    <property type="protein sequence ID" value="KAG5410829.1"/>
    <property type="molecule type" value="Genomic_DNA"/>
</dbReference>
<accession>A0ABQ7NJ05</accession>
<evidence type="ECO:0000313" key="2">
    <source>
        <dbReference type="Proteomes" id="UP000823674"/>
    </source>
</evidence>
<dbReference type="Proteomes" id="UP000823674">
    <property type="component" value="Chromosome A02"/>
</dbReference>
<reference evidence="1 2" key="1">
    <citation type="submission" date="2021-03" db="EMBL/GenBank/DDBJ databases">
        <authorList>
            <person name="King G.J."/>
            <person name="Bancroft I."/>
            <person name="Baten A."/>
            <person name="Bloomfield J."/>
            <person name="Borpatragohain P."/>
            <person name="He Z."/>
            <person name="Irish N."/>
            <person name="Irwin J."/>
            <person name="Liu K."/>
            <person name="Mauleon R.P."/>
            <person name="Moore J."/>
            <person name="Morris R."/>
            <person name="Ostergaard L."/>
            <person name="Wang B."/>
            <person name="Wells R."/>
        </authorList>
    </citation>
    <scope>NUCLEOTIDE SEQUENCE [LARGE SCALE GENOMIC DNA]</scope>
    <source>
        <strain evidence="1">R-o-18</strain>
        <tissue evidence="1">Leaf</tissue>
    </source>
</reference>
<comment type="caution">
    <text evidence="1">The sequence shown here is derived from an EMBL/GenBank/DDBJ whole genome shotgun (WGS) entry which is preliminary data.</text>
</comment>
<name>A0ABQ7NJ05_BRACM</name>
<protein>
    <submittedName>
        <fullName evidence="1">Uncharacterized protein</fullName>
    </submittedName>
</protein>
<gene>
    <name evidence="1" type="primary">A02g507410.1_BraROA</name>
    <name evidence="1" type="ORF">IGI04_007148</name>
</gene>